<evidence type="ECO:0000313" key="3">
    <source>
        <dbReference type="EMBL" id="OPC84254.1"/>
    </source>
</evidence>
<proteinExistence type="predicted"/>
<comment type="caution">
    <text evidence="3">The sequence shown here is derived from an EMBL/GenBank/DDBJ whole genome shotgun (WGS) entry which is preliminary data.</text>
</comment>
<evidence type="ECO:0000256" key="2">
    <source>
        <dbReference type="SAM" id="Phobius"/>
    </source>
</evidence>
<sequence>MPDELTVGELGRSIDALRGELRDGMAALNARLDRMVTTEVYAAQSAHTEWRMAELARELEKLRNEAARLEDDFEAYQRAEQERRERDRQTRLYSAIIPILLGVLAVAATIWAAIR</sequence>
<feature type="coiled-coil region" evidence="1">
    <location>
        <begin position="45"/>
        <end position="86"/>
    </location>
</feature>
<organism evidence="3 4">
    <name type="scientific">Embleya scabrispora</name>
    <dbReference type="NCBI Taxonomy" id="159449"/>
    <lineage>
        <taxon>Bacteria</taxon>
        <taxon>Bacillati</taxon>
        <taxon>Actinomycetota</taxon>
        <taxon>Actinomycetes</taxon>
        <taxon>Kitasatosporales</taxon>
        <taxon>Streptomycetaceae</taxon>
        <taxon>Embleya</taxon>
    </lineage>
</organism>
<keyword evidence="4" id="KW-1185">Reference proteome</keyword>
<keyword evidence="2" id="KW-0812">Transmembrane</keyword>
<accession>A0A1T3P5B9</accession>
<protein>
    <submittedName>
        <fullName evidence="3">Uncharacterized protein</fullName>
    </submittedName>
</protein>
<gene>
    <name evidence="3" type="ORF">B4N89_27960</name>
</gene>
<dbReference type="Proteomes" id="UP000190037">
    <property type="component" value="Unassembled WGS sequence"/>
</dbReference>
<dbReference type="AlphaFoldDB" id="A0A1T3P5B9"/>
<evidence type="ECO:0000256" key="1">
    <source>
        <dbReference type="SAM" id="Coils"/>
    </source>
</evidence>
<name>A0A1T3P5B9_9ACTN</name>
<dbReference type="STRING" id="159449.B4N89_27960"/>
<feature type="transmembrane region" description="Helical" evidence="2">
    <location>
        <begin position="92"/>
        <end position="114"/>
    </location>
</feature>
<keyword evidence="2" id="KW-0472">Membrane</keyword>
<dbReference type="RefSeq" id="WP_078978548.1">
    <property type="nucleotide sequence ID" value="NZ_MWQN01000001.1"/>
</dbReference>
<dbReference type="OrthoDB" id="4304933at2"/>
<keyword evidence="1" id="KW-0175">Coiled coil</keyword>
<reference evidence="3 4" key="1">
    <citation type="submission" date="2017-03" db="EMBL/GenBank/DDBJ databases">
        <title>Draft genome sequence of Streptomyces scabrisporus NF3, endophyte isolated from Amphipterygium adstringens.</title>
        <authorList>
            <person name="Vazquez M."/>
            <person name="Ceapa C.D."/>
            <person name="Rodriguez Luna D."/>
            <person name="Sanchez Esquivel S."/>
        </authorList>
    </citation>
    <scope>NUCLEOTIDE SEQUENCE [LARGE SCALE GENOMIC DNA]</scope>
    <source>
        <strain evidence="3 4">NF3</strain>
    </source>
</reference>
<dbReference type="EMBL" id="MWQN01000001">
    <property type="protein sequence ID" value="OPC84254.1"/>
    <property type="molecule type" value="Genomic_DNA"/>
</dbReference>
<keyword evidence="2" id="KW-1133">Transmembrane helix</keyword>
<evidence type="ECO:0000313" key="4">
    <source>
        <dbReference type="Proteomes" id="UP000190037"/>
    </source>
</evidence>